<dbReference type="Proteomes" id="UP000033099">
    <property type="component" value="Chromosome"/>
</dbReference>
<gene>
    <name evidence="1" type="ORF">VO64_5823</name>
</gene>
<evidence type="ECO:0000313" key="1">
    <source>
        <dbReference type="EMBL" id="AKA86369.1"/>
    </source>
</evidence>
<organism evidence="1 2">
    <name type="scientific">Pseudomonas synxantha</name>
    <dbReference type="NCBI Taxonomy" id="47883"/>
    <lineage>
        <taxon>Bacteria</taxon>
        <taxon>Pseudomonadati</taxon>
        <taxon>Pseudomonadota</taxon>
        <taxon>Gammaproteobacteria</taxon>
        <taxon>Pseudomonadales</taxon>
        <taxon>Pseudomonadaceae</taxon>
        <taxon>Pseudomonas</taxon>
    </lineage>
</organism>
<reference evidence="1 2" key="1">
    <citation type="journal article" date="2015" name="Genome Announc.">
        <title>Complete Genome Sequence of Biocontrol Strain Pseudomonas fluorescens LBUM223.</title>
        <authorList>
            <person name="Roquigny R."/>
            <person name="Arseneault T."/>
            <person name="Gadkar V.J."/>
            <person name="Novinscak A."/>
            <person name="Joly D.L."/>
            <person name="Filion M."/>
        </authorList>
    </citation>
    <scope>NUCLEOTIDE SEQUENCE [LARGE SCALE GENOMIC DNA]</scope>
    <source>
        <strain evidence="1 2">LBUM223</strain>
    </source>
</reference>
<dbReference type="EMBL" id="CP011117">
    <property type="protein sequence ID" value="AKA86369.1"/>
    <property type="molecule type" value="Genomic_DNA"/>
</dbReference>
<dbReference type="RefSeq" id="WP_046072381.1">
    <property type="nucleotide sequence ID" value="NZ_CP011117.2"/>
</dbReference>
<protein>
    <submittedName>
        <fullName evidence="1">Uncharacterized protein</fullName>
    </submittedName>
</protein>
<name>A0AAU8TX31_9PSED</name>
<sequence>MNDVSHDDMEEPIEFETLWDAAQDAIQLYAGERWTQRGEHDPGVTLLEALTFNVADLSFRQGFPLTDLLTPRALTAQHQAAMVEALSFTTQRKDASQGIFAAEFGPETALTCGPVTCEDYRRAILDLVVQDSDFERYCFRDVQVFREDDPNLESIVQDSRYYYRYDNSPPQGAWPSEQNNAFRFVVRPTKRVLSDYIAVSGGYVLWLALAPGVVEAQAKPVLAKFLATNQNLCEAFNQIVFMTDTFVNFFLTIDLEDDVVDFAALLAQIYLAFSTVLLSPVKRRSAEARLKDEGAENVYAGPRLEHGWIEELAPTATSWLAKSVLKFEPLRIALEGVRGVNRVAQMATTNLSAQDEDSLEVAKQTRPVPWGILVHGNVSTATALAKKLCESVVLRKRGRPIDMGGLEAQVTNALSALTDPFVAPVKEPISHIAYGEYREPGAYAGTATLLPALYGTQVDATGLTTDTQKLLRFLLPFDQCLADEMDLLRKLPWLLSFDRRDPQARVIGASWPPFEPGSLPQEQIEQALGPVAVNNLKKYVENGAQAQNQELALLDYLLRFFGEPRTQRVAVGARVVGGNASGNVSGQADEFLKVQQGYLRMIPTLAQKRASIQIGEVSALQRRLAARLGVGAGLFDASPDFSNLPFYVLEHRQLLPVAPPDKLLQQGWKPVLSAVTVVEKAINKAGFLFLSLEDGLQLQSGQLIELNRFNSVKPIIANVIHQTWKNANELPSLEKASCHGDIQKFLKTFAGRKNATIVSIDLDQHDRLRWSAGALVDDIPSTDNVNPLWSWRTGNVWLKRVIHPLSFVASVWPQGEEKAELDVSPSFPLEWRTQMPANITLRDKRNWLILEKTPEKLLKDINLIVTDSDPLLGKISVKLASGASWPKPDEQFQYGWVAGYEKDMFSFNLSVVMPRTWLDLVGSSPSATDSWVQEVIRDTVPAHIVTHVHWLGRDEFKDFSRVYARWQSSGMPAGDLSYRLLSYLSIGELPADHRTGIGFVRIAQNEQAQQLESALANMATNTSNTAKVQIADQAQVAYVRPSRPAISMQKF</sequence>
<accession>A0AAU8TX31</accession>
<dbReference type="KEGG" id="pfb:VO64_5823"/>
<evidence type="ECO:0000313" key="2">
    <source>
        <dbReference type="Proteomes" id="UP000033099"/>
    </source>
</evidence>
<dbReference type="AlphaFoldDB" id="A0AAU8TX31"/>
<proteinExistence type="predicted"/>